<keyword evidence="11" id="KW-1185">Reference proteome</keyword>
<dbReference type="PANTHER" id="PTHR45988">
    <property type="entry name" value="C2H2 TYPE ZINC FINGER TRANSCRIPTION FACTOR FAMILY-RELATED"/>
    <property type="match status" value="1"/>
</dbReference>
<keyword evidence="6" id="KW-0804">Transcription</keyword>
<evidence type="ECO:0000313" key="10">
    <source>
        <dbReference type="EMBL" id="KAH6835107.1"/>
    </source>
</evidence>
<evidence type="ECO:0000259" key="9">
    <source>
        <dbReference type="PROSITE" id="PS50157"/>
    </source>
</evidence>
<evidence type="ECO:0000256" key="7">
    <source>
        <dbReference type="PROSITE-ProRule" id="PRU00042"/>
    </source>
</evidence>
<reference evidence="10 11" key="1">
    <citation type="journal article" date="2021" name="Nat. Commun.">
        <title>Incipient diploidization of the medicinal plant Perilla within 10,000 years.</title>
        <authorList>
            <person name="Zhang Y."/>
            <person name="Shen Q."/>
            <person name="Leng L."/>
            <person name="Zhang D."/>
            <person name="Chen S."/>
            <person name="Shi Y."/>
            <person name="Ning Z."/>
            <person name="Chen S."/>
        </authorList>
    </citation>
    <scope>NUCLEOTIDE SEQUENCE [LARGE SCALE GENOMIC DNA]</scope>
    <source>
        <strain evidence="11">cv. PC099</strain>
    </source>
</reference>
<protein>
    <recommendedName>
        <fullName evidence="9">C2H2-type domain-containing protein</fullName>
    </recommendedName>
</protein>
<evidence type="ECO:0000256" key="8">
    <source>
        <dbReference type="SAM" id="MobiDB-lite"/>
    </source>
</evidence>
<dbReference type="PROSITE" id="PS00028">
    <property type="entry name" value="ZINC_FINGER_C2H2_1"/>
    <property type="match status" value="2"/>
</dbReference>
<keyword evidence="5" id="KW-0805">Transcription regulation</keyword>
<evidence type="ECO:0000256" key="1">
    <source>
        <dbReference type="ARBA" id="ARBA00022723"/>
    </source>
</evidence>
<keyword evidence="4" id="KW-0862">Zinc</keyword>
<proteinExistence type="predicted"/>
<comment type="caution">
    <text evidence="10">The sequence shown here is derived from an EMBL/GenBank/DDBJ whole genome shotgun (WGS) entry which is preliminary data.</text>
</comment>
<dbReference type="GO" id="GO:0003700">
    <property type="term" value="F:DNA-binding transcription factor activity"/>
    <property type="evidence" value="ECO:0007669"/>
    <property type="project" value="InterPro"/>
</dbReference>
<dbReference type="EMBL" id="SDAM02000040">
    <property type="protein sequence ID" value="KAH6835107.1"/>
    <property type="molecule type" value="Genomic_DNA"/>
</dbReference>
<keyword evidence="2" id="KW-0677">Repeat</keyword>
<name>A0AAD4PDP5_PERFH</name>
<dbReference type="PANTHER" id="PTHR45988:SF1">
    <property type="entry name" value="ZINC FINGER PROTEIN AZF2"/>
    <property type="match status" value="1"/>
</dbReference>
<evidence type="ECO:0000256" key="5">
    <source>
        <dbReference type="ARBA" id="ARBA00023015"/>
    </source>
</evidence>
<dbReference type="InterPro" id="IPR044653">
    <property type="entry name" value="AZF1/2/3-like"/>
</dbReference>
<feature type="domain" description="C2H2-type" evidence="9">
    <location>
        <begin position="146"/>
        <end position="168"/>
    </location>
</feature>
<dbReference type="SUPFAM" id="SSF57667">
    <property type="entry name" value="beta-beta-alpha zinc fingers"/>
    <property type="match status" value="2"/>
</dbReference>
<evidence type="ECO:0000256" key="4">
    <source>
        <dbReference type="ARBA" id="ARBA00022833"/>
    </source>
</evidence>
<feature type="domain" description="C2H2-type" evidence="9">
    <location>
        <begin position="105"/>
        <end position="127"/>
    </location>
</feature>
<evidence type="ECO:0000313" key="11">
    <source>
        <dbReference type="Proteomes" id="UP001190926"/>
    </source>
</evidence>
<dbReference type="AlphaFoldDB" id="A0AAD4PDP5"/>
<feature type="region of interest" description="Disordered" evidence="8">
    <location>
        <begin position="185"/>
        <end position="206"/>
    </location>
</feature>
<keyword evidence="3 7" id="KW-0863">Zinc-finger</keyword>
<evidence type="ECO:0000256" key="6">
    <source>
        <dbReference type="ARBA" id="ARBA00023163"/>
    </source>
</evidence>
<dbReference type="SMART" id="SM00355">
    <property type="entry name" value="ZnF_C2H2"/>
    <property type="match status" value="2"/>
</dbReference>
<dbReference type="GO" id="GO:0005634">
    <property type="term" value="C:nucleus"/>
    <property type="evidence" value="ECO:0007669"/>
    <property type="project" value="TreeGrafter"/>
</dbReference>
<dbReference type="Gene3D" id="3.30.160.60">
    <property type="entry name" value="Classic Zinc Finger"/>
    <property type="match status" value="1"/>
</dbReference>
<accession>A0AAD4PDP5</accession>
<dbReference type="Pfam" id="PF13912">
    <property type="entry name" value="zf-C2H2_6"/>
    <property type="match status" value="2"/>
</dbReference>
<dbReference type="GO" id="GO:0000976">
    <property type="term" value="F:transcription cis-regulatory region binding"/>
    <property type="evidence" value="ECO:0007669"/>
    <property type="project" value="TreeGrafter"/>
</dbReference>
<organism evidence="10 11">
    <name type="scientific">Perilla frutescens var. hirtella</name>
    <name type="common">Perilla citriodora</name>
    <name type="synonym">Perilla setoyensis</name>
    <dbReference type="NCBI Taxonomy" id="608512"/>
    <lineage>
        <taxon>Eukaryota</taxon>
        <taxon>Viridiplantae</taxon>
        <taxon>Streptophyta</taxon>
        <taxon>Embryophyta</taxon>
        <taxon>Tracheophyta</taxon>
        <taxon>Spermatophyta</taxon>
        <taxon>Magnoliopsida</taxon>
        <taxon>eudicotyledons</taxon>
        <taxon>Gunneridae</taxon>
        <taxon>Pentapetalae</taxon>
        <taxon>asterids</taxon>
        <taxon>lamiids</taxon>
        <taxon>Lamiales</taxon>
        <taxon>Lamiaceae</taxon>
        <taxon>Nepetoideae</taxon>
        <taxon>Elsholtzieae</taxon>
        <taxon>Perilla</taxon>
    </lineage>
</organism>
<dbReference type="GO" id="GO:0008270">
    <property type="term" value="F:zinc ion binding"/>
    <property type="evidence" value="ECO:0007669"/>
    <property type="project" value="UniProtKB-KW"/>
</dbReference>
<dbReference type="InterPro" id="IPR013087">
    <property type="entry name" value="Znf_C2H2_type"/>
</dbReference>
<evidence type="ECO:0000256" key="2">
    <source>
        <dbReference type="ARBA" id="ARBA00022737"/>
    </source>
</evidence>
<evidence type="ECO:0000256" key="3">
    <source>
        <dbReference type="ARBA" id="ARBA00022771"/>
    </source>
</evidence>
<keyword evidence="1" id="KW-0479">Metal-binding</keyword>
<sequence>MSRGKRSKRPEPDSDEISAAKSLILLANCDDGFCPSFSSTAAPNNSSTSLRISASTFISHPKKHQEPSFSSILAATSAAVNIKKQKRESPDTPLIVVAFNNVAHHDCSVCGKRFQSHQALGGHMTSHPKLHTTAAATAAAVRGRIHECSYCHKQFSTGQALGGHKRKHYDGPLIARKAANCQSISYRDDSGESSGGGATSHVARPHIDLNMPPLEELNAEEIQFCVISEM</sequence>
<dbReference type="PROSITE" id="PS50157">
    <property type="entry name" value="ZINC_FINGER_C2H2_2"/>
    <property type="match status" value="2"/>
</dbReference>
<dbReference type="Proteomes" id="UP001190926">
    <property type="component" value="Unassembled WGS sequence"/>
</dbReference>
<dbReference type="InterPro" id="IPR036236">
    <property type="entry name" value="Znf_C2H2_sf"/>
</dbReference>
<gene>
    <name evidence="10" type="ORF">C2S53_012622</name>
</gene>